<proteinExistence type="predicted"/>
<dbReference type="PANTHER" id="PTHR46340">
    <property type="entry name" value="UBX DOMAIN-CONTAINING PROTEIN 1"/>
    <property type="match status" value="1"/>
</dbReference>
<reference evidence="3" key="2">
    <citation type="submission" date="2022-06" db="UniProtKB">
        <authorList>
            <consortium name="EnsemblMetazoa"/>
        </authorList>
    </citation>
    <scope>IDENTIFICATION</scope>
    <source>
        <strain evidence="3">PS312</strain>
    </source>
</reference>
<accession>A0A2A6BIE5</accession>
<evidence type="ECO:0000313" key="4">
    <source>
        <dbReference type="Proteomes" id="UP000005239"/>
    </source>
</evidence>
<dbReference type="InterPro" id="IPR029071">
    <property type="entry name" value="Ubiquitin-like_domsf"/>
</dbReference>
<keyword evidence="4" id="KW-1185">Reference proteome</keyword>
<dbReference type="Pfam" id="PF00789">
    <property type="entry name" value="UBX"/>
    <property type="match status" value="1"/>
</dbReference>
<dbReference type="InterPro" id="IPR001012">
    <property type="entry name" value="UBX_dom"/>
</dbReference>
<evidence type="ECO:0000256" key="2">
    <source>
        <dbReference type="ARBA" id="ARBA00022490"/>
    </source>
</evidence>
<dbReference type="SUPFAM" id="SSF54236">
    <property type="entry name" value="Ubiquitin-like"/>
    <property type="match status" value="1"/>
</dbReference>
<dbReference type="GO" id="GO:0005737">
    <property type="term" value="C:cytoplasm"/>
    <property type="evidence" value="ECO:0007669"/>
    <property type="project" value="UniProtKB-SubCell"/>
</dbReference>
<accession>A0A8R1UVD1</accession>
<gene>
    <name evidence="3" type="primary">WBGene00278264</name>
</gene>
<sequence length="122" mass="13682">MAKDSVIPADSAVSVAQKKECNETNIQIRLPSGDVIRHSFAATDKLENVRNWLKSANPELDSFSLLQPFPHKVMTKKDMKISLAAHGLVPSGTFMVTNLQKNTMQKKFNYFNSLLPCFGRRT</sequence>
<dbReference type="CDD" id="cd01767">
    <property type="entry name" value="UBX"/>
    <property type="match status" value="1"/>
</dbReference>
<dbReference type="PANTHER" id="PTHR46340:SF1">
    <property type="entry name" value="UBX DOMAIN-CONTAINING PROTEIN 1"/>
    <property type="match status" value="1"/>
</dbReference>
<evidence type="ECO:0000256" key="1">
    <source>
        <dbReference type="ARBA" id="ARBA00004496"/>
    </source>
</evidence>
<name>A0A2A6BIE5_PRIPA</name>
<dbReference type="AlphaFoldDB" id="A0A2A6BIE5"/>
<evidence type="ECO:0000313" key="3">
    <source>
        <dbReference type="EnsemblMetazoa" id="PPA39895.1"/>
    </source>
</evidence>
<dbReference type="PROSITE" id="PS50033">
    <property type="entry name" value="UBX"/>
    <property type="match status" value="1"/>
</dbReference>
<dbReference type="SMART" id="SM00166">
    <property type="entry name" value="UBX"/>
    <property type="match status" value="1"/>
</dbReference>
<dbReference type="Proteomes" id="UP000005239">
    <property type="component" value="Unassembled WGS sequence"/>
</dbReference>
<dbReference type="Gene3D" id="3.10.20.90">
    <property type="entry name" value="Phosphatidylinositol 3-kinase Catalytic Subunit, Chain A, domain 1"/>
    <property type="match status" value="1"/>
</dbReference>
<protein>
    <submittedName>
        <fullName evidence="3">UBX domain-containing protein</fullName>
    </submittedName>
</protein>
<organism evidence="3 4">
    <name type="scientific">Pristionchus pacificus</name>
    <name type="common">Parasitic nematode worm</name>
    <dbReference type="NCBI Taxonomy" id="54126"/>
    <lineage>
        <taxon>Eukaryota</taxon>
        <taxon>Metazoa</taxon>
        <taxon>Ecdysozoa</taxon>
        <taxon>Nematoda</taxon>
        <taxon>Chromadorea</taxon>
        <taxon>Rhabditida</taxon>
        <taxon>Rhabditina</taxon>
        <taxon>Diplogasteromorpha</taxon>
        <taxon>Diplogasteroidea</taxon>
        <taxon>Neodiplogasteridae</taxon>
        <taxon>Pristionchus</taxon>
    </lineage>
</organism>
<keyword evidence="2" id="KW-0963">Cytoplasm</keyword>
<dbReference type="EnsemblMetazoa" id="PPA39895.1">
    <property type="protein sequence ID" value="PPA39895.1"/>
    <property type="gene ID" value="WBGene00278264"/>
</dbReference>
<reference evidence="4" key="1">
    <citation type="journal article" date="2008" name="Nat. Genet.">
        <title>The Pristionchus pacificus genome provides a unique perspective on nematode lifestyle and parasitism.</title>
        <authorList>
            <person name="Dieterich C."/>
            <person name="Clifton S.W."/>
            <person name="Schuster L.N."/>
            <person name="Chinwalla A."/>
            <person name="Delehaunty K."/>
            <person name="Dinkelacker I."/>
            <person name="Fulton L."/>
            <person name="Fulton R."/>
            <person name="Godfrey J."/>
            <person name="Minx P."/>
            <person name="Mitreva M."/>
            <person name="Roeseler W."/>
            <person name="Tian H."/>
            <person name="Witte H."/>
            <person name="Yang S.P."/>
            <person name="Wilson R.K."/>
            <person name="Sommer R.J."/>
        </authorList>
    </citation>
    <scope>NUCLEOTIDE SEQUENCE [LARGE SCALE GENOMIC DNA]</scope>
    <source>
        <strain evidence="4">PS312</strain>
    </source>
</reference>
<comment type="subcellular location">
    <subcellularLocation>
        <location evidence="1">Cytoplasm</location>
    </subcellularLocation>
</comment>
<dbReference type="OrthoDB" id="10254930at2759"/>